<dbReference type="InterPro" id="IPR052557">
    <property type="entry name" value="CAP/Cytokinesis_protein"/>
</dbReference>
<sequence length="634" mass="68727">MADTQQPQFNSLAERIAALNKQKSFNKSAFNSDDKKRPPPPPPPPSQPKDKPNTASSSRPLPPPLPHRHVQATSANDDGGTSIISHALAPLPPLRNSQAPSASAPPPLPRRTSTQSNVTAGRRISASSLVSQNSAASTQRKLPPPNCDPASLPPLPPTRREREAKAKDSTTVNVVEVGAKRVAAPPKPSLPPRVPSRPVKSATPTEIKSADDKPTDGPRRKLPLAAIKGFGSGGSPAHRSDGGSTPTSSLHEGEAPAVPLASRPSDAQIDAASARAISKSQQPDDCWICHDWSGVDETAAQFPRDSLPRGDVVGHLARGLCGPFTSAADKARAIFTWCHYNIYYDTASFFNNNIKAMPVEETIFSGRAVCQGYAETYKAIAMRAGLECIVVSGHGKGFGHVPLQKGASAPPQGPDTHAWNAVWIEGHWKLVDACWGAGHIDGASKTFKQQFAPNHFTWSNDKFGLRHFPRDSRYQFRSDGRTLSWQEYYRGPFEGNSPAFYTNAHDEGIAEDSVEPRDRDIAVHSGGMVRFQFCKICEHWTSEKNGLGKPPLLLLCINGAGGRSERQIPMETNGYWHWVDVEARELGVGGQSVQVSQLTMLDGRDARGVTGQQYLSRRNTGSTSWLSFIKWELV</sequence>
<dbReference type="Proteomes" id="UP000226192">
    <property type="component" value="Unassembled WGS sequence"/>
</dbReference>
<dbReference type="Pfam" id="PF01841">
    <property type="entry name" value="Transglut_core"/>
    <property type="match status" value="1"/>
</dbReference>
<comment type="caution">
    <text evidence="3">The sequence shown here is derived from an EMBL/GenBank/DDBJ whole genome shotgun (WGS) entry which is preliminary data.</text>
</comment>
<dbReference type="SUPFAM" id="SSF54001">
    <property type="entry name" value="Cysteine proteinases"/>
    <property type="match status" value="1"/>
</dbReference>
<protein>
    <recommendedName>
        <fullName evidence="2">Transglutaminase-like domain-containing protein</fullName>
    </recommendedName>
</protein>
<accession>A0A2C5YH62</accession>
<dbReference type="GO" id="GO:0005737">
    <property type="term" value="C:cytoplasm"/>
    <property type="evidence" value="ECO:0007669"/>
    <property type="project" value="TreeGrafter"/>
</dbReference>
<evidence type="ECO:0000313" key="3">
    <source>
        <dbReference type="EMBL" id="PHH66810.1"/>
    </source>
</evidence>
<dbReference type="AlphaFoldDB" id="A0A2C5YH62"/>
<dbReference type="PANTHER" id="PTHR46333">
    <property type="entry name" value="CYTOKINESIS PROTEIN 3"/>
    <property type="match status" value="1"/>
</dbReference>
<feature type="compositionally biased region" description="Polar residues" evidence="1">
    <location>
        <begin position="1"/>
        <end position="11"/>
    </location>
</feature>
<feature type="region of interest" description="Disordered" evidence="1">
    <location>
        <begin position="1"/>
        <end position="263"/>
    </location>
</feature>
<evidence type="ECO:0000259" key="2">
    <source>
        <dbReference type="Pfam" id="PF01841"/>
    </source>
</evidence>
<gene>
    <name evidence="3" type="ORF">CDD81_5942</name>
</gene>
<keyword evidence="4" id="KW-1185">Reference proteome</keyword>
<feature type="compositionally biased region" description="Polar residues" evidence="1">
    <location>
        <begin position="111"/>
        <end position="140"/>
    </location>
</feature>
<feature type="domain" description="Transglutaminase-like" evidence="2">
    <location>
        <begin position="316"/>
        <end position="433"/>
    </location>
</feature>
<feature type="compositionally biased region" description="Polar residues" evidence="1">
    <location>
        <begin position="21"/>
        <end position="31"/>
    </location>
</feature>
<feature type="compositionally biased region" description="Pro residues" evidence="1">
    <location>
        <begin position="142"/>
        <end position="157"/>
    </location>
</feature>
<feature type="compositionally biased region" description="Basic and acidic residues" evidence="1">
    <location>
        <begin position="208"/>
        <end position="219"/>
    </location>
</feature>
<organism evidence="3 4">
    <name type="scientific">Ophiocordyceps australis</name>
    <dbReference type="NCBI Taxonomy" id="1399860"/>
    <lineage>
        <taxon>Eukaryota</taxon>
        <taxon>Fungi</taxon>
        <taxon>Dikarya</taxon>
        <taxon>Ascomycota</taxon>
        <taxon>Pezizomycotina</taxon>
        <taxon>Sordariomycetes</taxon>
        <taxon>Hypocreomycetidae</taxon>
        <taxon>Hypocreales</taxon>
        <taxon>Ophiocordycipitaceae</taxon>
        <taxon>Ophiocordyceps</taxon>
    </lineage>
</organism>
<feature type="compositionally biased region" description="Basic and acidic residues" evidence="1">
    <location>
        <begin position="158"/>
        <end position="168"/>
    </location>
</feature>
<name>A0A2C5YH62_9HYPO</name>
<dbReference type="Gene3D" id="3.10.620.30">
    <property type="match status" value="1"/>
</dbReference>
<dbReference type="InterPro" id="IPR038765">
    <property type="entry name" value="Papain-like_cys_pep_sf"/>
</dbReference>
<reference evidence="3 4" key="1">
    <citation type="submission" date="2017-06" db="EMBL/GenBank/DDBJ databases">
        <title>Ant-infecting Ophiocordyceps genomes reveal a high diversity of potential behavioral manipulation genes and a possible major role for enterotoxins.</title>
        <authorList>
            <person name="De Bekker C."/>
            <person name="Evans H.C."/>
            <person name="Brachmann A."/>
            <person name="Hughes D.P."/>
        </authorList>
    </citation>
    <scope>NUCLEOTIDE SEQUENCE [LARGE SCALE GENOMIC DNA]</scope>
    <source>
        <strain evidence="3 4">Map64</strain>
    </source>
</reference>
<dbReference type="STRING" id="1399860.A0A2C5YH62"/>
<dbReference type="PANTHER" id="PTHR46333:SF5">
    <property type="entry name" value="TRANSGLUTAMINASE-LIKE DOMAIN-CONTAINING PROTEIN"/>
    <property type="match status" value="1"/>
</dbReference>
<evidence type="ECO:0000256" key="1">
    <source>
        <dbReference type="SAM" id="MobiDB-lite"/>
    </source>
</evidence>
<dbReference type="InterPro" id="IPR002931">
    <property type="entry name" value="Transglutaminase-like"/>
</dbReference>
<dbReference type="EMBL" id="NJET01000005">
    <property type="protein sequence ID" value="PHH66810.1"/>
    <property type="molecule type" value="Genomic_DNA"/>
</dbReference>
<evidence type="ECO:0000313" key="4">
    <source>
        <dbReference type="Proteomes" id="UP000226192"/>
    </source>
</evidence>
<feature type="compositionally biased region" description="Pro residues" evidence="1">
    <location>
        <begin position="185"/>
        <end position="195"/>
    </location>
</feature>
<proteinExistence type="predicted"/>
<dbReference type="OrthoDB" id="6129702at2759"/>